<accession>A0AAW1QG91</accession>
<sequence length="214" mass="23187">MSGLKLFAKKPTVKEQVRASQRELGHGVRDLERELVSLKREEAKLIKEIKAAANAGNQQGARVLAKSLVRLRAQQTKLHASMAQMRGVKTSIVTASATSTVGNSMATASKAMAAVGVAMDPQKMQQTMQQFSKESAKMDMASEIMDDTIDDALDDEEAEEESSELMNSILDEIGIDMSAQLGAAPRNRVAVRQQQATAATEQEEDLTARLAALR</sequence>
<organism evidence="2 3">
    <name type="scientific">[Myrmecia] bisecta</name>
    <dbReference type="NCBI Taxonomy" id="41462"/>
    <lineage>
        <taxon>Eukaryota</taxon>
        <taxon>Viridiplantae</taxon>
        <taxon>Chlorophyta</taxon>
        <taxon>core chlorophytes</taxon>
        <taxon>Trebouxiophyceae</taxon>
        <taxon>Trebouxiales</taxon>
        <taxon>Trebouxiaceae</taxon>
        <taxon>Myrmecia</taxon>
    </lineage>
</organism>
<dbReference type="EMBL" id="JALJOR010000003">
    <property type="protein sequence ID" value="KAK9820266.1"/>
    <property type="molecule type" value="Genomic_DNA"/>
</dbReference>
<dbReference type="PANTHER" id="PTHR10476">
    <property type="entry name" value="CHARGED MULTIVESICULAR BODY PROTEIN"/>
    <property type="match status" value="1"/>
</dbReference>
<reference evidence="2 3" key="1">
    <citation type="journal article" date="2024" name="Nat. Commun.">
        <title>Phylogenomics reveals the evolutionary origins of lichenization in chlorophyte algae.</title>
        <authorList>
            <person name="Puginier C."/>
            <person name="Libourel C."/>
            <person name="Otte J."/>
            <person name="Skaloud P."/>
            <person name="Haon M."/>
            <person name="Grisel S."/>
            <person name="Petersen M."/>
            <person name="Berrin J.G."/>
            <person name="Delaux P.M."/>
            <person name="Dal Grande F."/>
            <person name="Keller J."/>
        </authorList>
    </citation>
    <scope>NUCLEOTIDE SEQUENCE [LARGE SCALE GENOMIC DNA]</scope>
    <source>
        <strain evidence="2 3">SAG 2043</strain>
    </source>
</reference>
<comment type="caution">
    <text evidence="2">The sequence shown here is derived from an EMBL/GenBank/DDBJ whole genome shotgun (WGS) entry which is preliminary data.</text>
</comment>
<protein>
    <submittedName>
        <fullName evidence="2">Uncharacterized protein</fullName>
    </submittedName>
</protein>
<dbReference type="GO" id="GO:0007034">
    <property type="term" value="P:vacuolar transport"/>
    <property type="evidence" value="ECO:0007669"/>
    <property type="project" value="InterPro"/>
</dbReference>
<keyword evidence="3" id="KW-1185">Reference proteome</keyword>
<evidence type="ECO:0000313" key="3">
    <source>
        <dbReference type="Proteomes" id="UP001489004"/>
    </source>
</evidence>
<dbReference type="Pfam" id="PF03357">
    <property type="entry name" value="Snf7"/>
    <property type="match status" value="1"/>
</dbReference>
<dbReference type="InterPro" id="IPR005024">
    <property type="entry name" value="Snf7_fam"/>
</dbReference>
<dbReference type="AlphaFoldDB" id="A0AAW1QG91"/>
<name>A0AAW1QG91_9CHLO</name>
<dbReference type="Proteomes" id="UP001489004">
    <property type="component" value="Unassembled WGS sequence"/>
</dbReference>
<gene>
    <name evidence="2" type="ORF">WJX72_008298</name>
</gene>
<evidence type="ECO:0000313" key="2">
    <source>
        <dbReference type="EMBL" id="KAK9820266.1"/>
    </source>
</evidence>
<dbReference type="Gene3D" id="6.10.140.1230">
    <property type="match status" value="1"/>
</dbReference>
<feature type="coiled-coil region" evidence="1">
    <location>
        <begin position="28"/>
        <end position="55"/>
    </location>
</feature>
<keyword evidence="1" id="KW-0175">Coiled coil</keyword>
<evidence type="ECO:0000256" key="1">
    <source>
        <dbReference type="SAM" id="Coils"/>
    </source>
</evidence>
<proteinExistence type="predicted"/>